<feature type="transmembrane region" description="Helical" evidence="2">
    <location>
        <begin position="35"/>
        <end position="55"/>
    </location>
</feature>
<evidence type="ECO:0000313" key="3">
    <source>
        <dbReference type="EMBL" id="RIN12376.1"/>
    </source>
</evidence>
<keyword evidence="2" id="KW-0812">Transmembrane</keyword>
<evidence type="ECO:0000313" key="4">
    <source>
        <dbReference type="Proteomes" id="UP000285567"/>
    </source>
</evidence>
<evidence type="ECO:0000256" key="2">
    <source>
        <dbReference type="SAM" id="Phobius"/>
    </source>
</evidence>
<keyword evidence="2" id="KW-1133">Transmembrane helix</keyword>
<keyword evidence="2" id="KW-0472">Membrane</keyword>
<dbReference type="OrthoDB" id="2412909at2"/>
<evidence type="ECO:0000256" key="1">
    <source>
        <dbReference type="SAM" id="MobiDB-lite"/>
    </source>
</evidence>
<dbReference type="Pfam" id="PF06946">
    <property type="entry name" value="Phage_holin_5_1"/>
    <property type="match status" value="1"/>
</dbReference>
<feature type="region of interest" description="Disordered" evidence="1">
    <location>
        <begin position="86"/>
        <end position="110"/>
    </location>
</feature>
<feature type="transmembrane region" description="Helical" evidence="2">
    <location>
        <begin position="6"/>
        <end position="23"/>
    </location>
</feature>
<evidence type="ECO:0008006" key="5">
    <source>
        <dbReference type="Google" id="ProtNLM"/>
    </source>
</evidence>
<name>A0A418IR91_STAXY</name>
<gene>
    <name evidence="3" type="ORF">BU097_02285</name>
</gene>
<comment type="caution">
    <text evidence="3">The sequence shown here is derived from an EMBL/GenBank/DDBJ whole genome shotgun (WGS) entry which is preliminary data.</text>
</comment>
<keyword evidence="4" id="KW-1185">Reference proteome</keyword>
<protein>
    <recommendedName>
        <fullName evidence="5">Holin</fullName>
    </recommendedName>
</protein>
<dbReference type="RefSeq" id="WP_107558687.1">
    <property type="nucleotide sequence ID" value="NZ_QXUL01000007.1"/>
</dbReference>
<reference evidence="3 4" key="1">
    <citation type="journal article" date="2016" name="Front. Microbiol.">
        <title>Comprehensive Phylogenetic Analysis of Bovine Non-aureus Staphylococci Species Based on Whole-Genome Sequencing.</title>
        <authorList>
            <person name="Naushad S."/>
            <person name="Barkema H.W."/>
            <person name="Luby C."/>
            <person name="Condas L.A."/>
            <person name="Nobrega D.B."/>
            <person name="Carson D.A."/>
            <person name="De Buck J."/>
        </authorList>
    </citation>
    <scope>NUCLEOTIDE SEQUENCE [LARGE SCALE GENOMIC DNA]</scope>
    <source>
        <strain evidence="3 4">SNUC 102</strain>
    </source>
</reference>
<dbReference type="InterPro" id="IPR009708">
    <property type="entry name" value="Phage_A118_holin/antiholin"/>
</dbReference>
<feature type="compositionally biased region" description="Basic residues" evidence="1">
    <location>
        <begin position="101"/>
        <end position="110"/>
    </location>
</feature>
<dbReference type="Proteomes" id="UP000285567">
    <property type="component" value="Unassembled WGS sequence"/>
</dbReference>
<sequence>MEQIIAFAAVIAVITGALTEVIKRTKKVPKNFIPLVSMVIGLVIGGVTIFIPEIVSELSVAGRLLAGLISGLMATGIWETFKNKNGKNPNKLGGGAEAKQPKKIKLIKSA</sequence>
<proteinExistence type="predicted"/>
<dbReference type="EMBL" id="QXUL01000007">
    <property type="protein sequence ID" value="RIN12376.1"/>
    <property type="molecule type" value="Genomic_DNA"/>
</dbReference>
<organism evidence="3 4">
    <name type="scientific">Staphylococcus xylosus</name>
    <dbReference type="NCBI Taxonomy" id="1288"/>
    <lineage>
        <taxon>Bacteria</taxon>
        <taxon>Bacillati</taxon>
        <taxon>Bacillota</taxon>
        <taxon>Bacilli</taxon>
        <taxon>Bacillales</taxon>
        <taxon>Staphylococcaceae</taxon>
        <taxon>Staphylococcus</taxon>
    </lineage>
</organism>
<dbReference type="AlphaFoldDB" id="A0A418IR91"/>
<accession>A0A418IR91</accession>
<feature type="transmembrane region" description="Helical" evidence="2">
    <location>
        <begin position="61"/>
        <end position="81"/>
    </location>
</feature>